<evidence type="ECO:0000313" key="2">
    <source>
        <dbReference type="EMBL" id="SDK64464.1"/>
    </source>
</evidence>
<dbReference type="InterPro" id="IPR016181">
    <property type="entry name" value="Acyl_CoA_acyltransferase"/>
</dbReference>
<reference evidence="3" key="1">
    <citation type="submission" date="2016-10" db="EMBL/GenBank/DDBJ databases">
        <authorList>
            <person name="Varghese N."/>
            <person name="Submissions S."/>
        </authorList>
    </citation>
    <scope>NUCLEOTIDE SEQUENCE [LARGE SCALE GENOMIC DNA]</scope>
    <source>
        <strain evidence="3">CGMCC 1.8895</strain>
    </source>
</reference>
<sequence>MCLRKASVEDLPDILKIKEKVVPIMQASGNGQWSDKYPNEERFREDVEDGSLYVCEEDDRIKGFAVVDDKHPYPYDDIPWELTRSDSRALHRMAVDPEFQGQGIASGMMKEIETLLIAEGIKGIHTDTALENKKMQYQFEKNGYEFKGQLNLDENLKDWYVAYEKVFI</sequence>
<dbReference type="PANTHER" id="PTHR43617:SF22">
    <property type="entry name" value="L-AMINO ACID N-ACETYLTRANSFERASE AAAT"/>
    <property type="match status" value="1"/>
</dbReference>
<gene>
    <name evidence="2" type="ORF">SAMN05216216_10644</name>
</gene>
<keyword evidence="2" id="KW-0687">Ribonucleoprotein</keyword>
<dbReference type="Proteomes" id="UP000199008">
    <property type="component" value="Unassembled WGS sequence"/>
</dbReference>
<evidence type="ECO:0000259" key="1">
    <source>
        <dbReference type="PROSITE" id="PS51186"/>
    </source>
</evidence>
<organism evidence="2 3">
    <name type="scientific">Lacicoccus qingdaonensis</name>
    <dbReference type="NCBI Taxonomy" id="576118"/>
    <lineage>
        <taxon>Bacteria</taxon>
        <taxon>Bacillati</taxon>
        <taxon>Bacillota</taxon>
        <taxon>Bacilli</taxon>
        <taxon>Bacillales</taxon>
        <taxon>Salinicoccaceae</taxon>
        <taxon>Lacicoccus</taxon>
    </lineage>
</organism>
<dbReference type="GO" id="GO:0016747">
    <property type="term" value="F:acyltransferase activity, transferring groups other than amino-acyl groups"/>
    <property type="evidence" value="ECO:0007669"/>
    <property type="project" value="InterPro"/>
</dbReference>
<protein>
    <submittedName>
        <fullName evidence="2">Ribosomal protein S18 acetylase RimI</fullName>
    </submittedName>
</protein>
<keyword evidence="2" id="KW-0689">Ribosomal protein</keyword>
<dbReference type="PANTHER" id="PTHR43617">
    <property type="entry name" value="L-AMINO ACID N-ACETYLTRANSFERASE"/>
    <property type="match status" value="1"/>
</dbReference>
<dbReference type="STRING" id="576118.SAMN05216216_10644"/>
<dbReference type="GO" id="GO:0005840">
    <property type="term" value="C:ribosome"/>
    <property type="evidence" value="ECO:0007669"/>
    <property type="project" value="UniProtKB-KW"/>
</dbReference>
<dbReference type="OrthoDB" id="9796381at2"/>
<dbReference type="InterPro" id="IPR000182">
    <property type="entry name" value="GNAT_dom"/>
</dbReference>
<dbReference type="PROSITE" id="PS51186">
    <property type="entry name" value="GNAT"/>
    <property type="match status" value="1"/>
</dbReference>
<dbReference type="CDD" id="cd04301">
    <property type="entry name" value="NAT_SF"/>
    <property type="match status" value="1"/>
</dbReference>
<keyword evidence="3" id="KW-1185">Reference proteome</keyword>
<dbReference type="SUPFAM" id="SSF55729">
    <property type="entry name" value="Acyl-CoA N-acyltransferases (Nat)"/>
    <property type="match status" value="1"/>
</dbReference>
<accession>A0A1G9DKV3</accession>
<dbReference type="Gene3D" id="3.40.630.30">
    <property type="match status" value="1"/>
</dbReference>
<proteinExistence type="predicted"/>
<feature type="domain" description="N-acetyltransferase" evidence="1">
    <location>
        <begin position="1"/>
        <end position="168"/>
    </location>
</feature>
<evidence type="ECO:0000313" key="3">
    <source>
        <dbReference type="Proteomes" id="UP000199008"/>
    </source>
</evidence>
<dbReference type="Pfam" id="PF00583">
    <property type="entry name" value="Acetyltransf_1"/>
    <property type="match status" value="1"/>
</dbReference>
<dbReference type="RefSeq" id="WP_092985380.1">
    <property type="nucleotide sequence ID" value="NZ_FNFY01000006.1"/>
</dbReference>
<dbReference type="InterPro" id="IPR050276">
    <property type="entry name" value="MshD_Acetyltransferase"/>
</dbReference>
<name>A0A1G9DKV3_9BACL</name>
<dbReference type="AlphaFoldDB" id="A0A1G9DKV3"/>
<dbReference type="EMBL" id="FNFY01000006">
    <property type="protein sequence ID" value="SDK64464.1"/>
    <property type="molecule type" value="Genomic_DNA"/>
</dbReference>